<dbReference type="EMBL" id="LUKD01000005">
    <property type="protein sequence ID" value="KYG65183.1"/>
    <property type="molecule type" value="Genomic_DNA"/>
</dbReference>
<dbReference type="PANTHER" id="PTHR33175">
    <property type="entry name" value="DNA-BINDING PROTEIN HU"/>
    <property type="match status" value="1"/>
</dbReference>
<feature type="region of interest" description="Disordered" evidence="5">
    <location>
        <begin position="51"/>
        <end position="70"/>
    </location>
</feature>
<dbReference type="RefSeq" id="WP_063207049.1">
    <property type="nucleotide sequence ID" value="NZ_LUKF01000017.1"/>
</dbReference>
<dbReference type="PROSITE" id="PS00045">
    <property type="entry name" value="HISTONE_LIKE"/>
    <property type="match status" value="1"/>
</dbReference>
<organism evidence="6 8">
    <name type="scientific">Bdellovibrio bacteriovorus</name>
    <dbReference type="NCBI Taxonomy" id="959"/>
    <lineage>
        <taxon>Bacteria</taxon>
        <taxon>Pseudomonadati</taxon>
        <taxon>Bdellovibrionota</taxon>
        <taxon>Bdellovibrionia</taxon>
        <taxon>Bdellovibrionales</taxon>
        <taxon>Pseudobdellovibrionaceae</taxon>
        <taxon>Bdellovibrio</taxon>
    </lineage>
</organism>
<comment type="caution">
    <text evidence="6">The sequence shown here is derived from an EMBL/GenBank/DDBJ whole genome shotgun (WGS) entry which is preliminary data.</text>
</comment>
<protein>
    <submittedName>
        <fullName evidence="6">DNA-binding protein</fullName>
    </submittedName>
</protein>
<dbReference type="Proteomes" id="UP000075391">
    <property type="component" value="Unassembled WGS sequence"/>
</dbReference>
<evidence type="ECO:0000313" key="7">
    <source>
        <dbReference type="EMBL" id="KYG65183.1"/>
    </source>
</evidence>
<dbReference type="InterPro" id="IPR020816">
    <property type="entry name" value="Histone-like_DNA-bd_CS"/>
</dbReference>
<gene>
    <name evidence="6" type="ORF">AZI85_09390</name>
    <name evidence="7" type="ORF">AZI87_11495</name>
</gene>
<dbReference type="EMBL" id="LUKF01000017">
    <property type="protein sequence ID" value="KYG61155.1"/>
    <property type="molecule type" value="Genomic_DNA"/>
</dbReference>
<name>A0A150WDK6_BDEBC</name>
<dbReference type="GO" id="GO:0030527">
    <property type="term" value="F:structural constituent of chromatin"/>
    <property type="evidence" value="ECO:0007669"/>
    <property type="project" value="InterPro"/>
</dbReference>
<dbReference type="OrthoDB" id="5295600at2"/>
<dbReference type="CDD" id="cd13831">
    <property type="entry name" value="HU"/>
    <property type="match status" value="1"/>
</dbReference>
<evidence type="ECO:0000256" key="4">
    <source>
        <dbReference type="RuleBase" id="RU003939"/>
    </source>
</evidence>
<dbReference type="GO" id="GO:0030261">
    <property type="term" value="P:chromosome condensation"/>
    <property type="evidence" value="ECO:0007669"/>
    <property type="project" value="UniProtKB-KW"/>
</dbReference>
<dbReference type="InterPro" id="IPR000119">
    <property type="entry name" value="Hist_DNA-bd"/>
</dbReference>
<dbReference type="InterPro" id="IPR010992">
    <property type="entry name" value="IHF-like_DNA-bd_dom_sf"/>
</dbReference>
<dbReference type="PRINTS" id="PR01727">
    <property type="entry name" value="DNABINDINGHU"/>
</dbReference>
<dbReference type="SUPFAM" id="SSF47729">
    <property type="entry name" value="IHF-like DNA-binding proteins"/>
    <property type="match status" value="1"/>
</dbReference>
<evidence type="ECO:0000256" key="3">
    <source>
        <dbReference type="ARBA" id="ARBA00023125"/>
    </source>
</evidence>
<comment type="similarity">
    <text evidence="1 4">Belongs to the bacterial histone-like protein family.</text>
</comment>
<reference evidence="8 9" key="1">
    <citation type="submission" date="2016-03" db="EMBL/GenBank/DDBJ databases">
        <authorList>
            <person name="Ploux O."/>
        </authorList>
    </citation>
    <scope>NUCLEOTIDE SEQUENCE [LARGE SCALE GENOMIC DNA]</scope>
    <source>
        <strain evidence="6 8">BER2</strain>
        <strain evidence="7 9">EC13</strain>
    </source>
</reference>
<evidence type="ECO:0000313" key="8">
    <source>
        <dbReference type="Proteomes" id="UP000075391"/>
    </source>
</evidence>
<accession>A0A150WDK6</accession>
<sequence length="90" mass="9941">MNKAQLVELVAEKTKSTKSQSEQILDATLKVIQEALKKGDEVKLVGFGTFSRSARKPRQGRNPKTGETVKIPSAYVPRFKPGKDLKDALN</sequence>
<evidence type="ECO:0000256" key="2">
    <source>
        <dbReference type="ARBA" id="ARBA00023067"/>
    </source>
</evidence>
<dbReference type="Gene3D" id="4.10.520.10">
    <property type="entry name" value="IHF-like DNA-binding proteins"/>
    <property type="match status" value="1"/>
</dbReference>
<dbReference type="Proteomes" id="UP000075799">
    <property type="component" value="Unassembled WGS sequence"/>
</dbReference>
<keyword evidence="3 6" id="KW-0238">DNA-binding</keyword>
<dbReference type="PANTHER" id="PTHR33175:SF3">
    <property type="entry name" value="DNA-BINDING PROTEIN HU-BETA"/>
    <property type="match status" value="1"/>
</dbReference>
<dbReference type="GO" id="GO:0003677">
    <property type="term" value="F:DNA binding"/>
    <property type="evidence" value="ECO:0007669"/>
    <property type="project" value="UniProtKB-KW"/>
</dbReference>
<dbReference type="AlphaFoldDB" id="A0A150WDK6"/>
<dbReference type="SMART" id="SM00411">
    <property type="entry name" value="BHL"/>
    <property type="match status" value="1"/>
</dbReference>
<keyword evidence="2" id="KW-0226">DNA condensation</keyword>
<evidence type="ECO:0000313" key="6">
    <source>
        <dbReference type="EMBL" id="KYG61155.1"/>
    </source>
</evidence>
<evidence type="ECO:0000313" key="9">
    <source>
        <dbReference type="Proteomes" id="UP000075799"/>
    </source>
</evidence>
<evidence type="ECO:0000256" key="1">
    <source>
        <dbReference type="ARBA" id="ARBA00010529"/>
    </source>
</evidence>
<evidence type="ECO:0000256" key="5">
    <source>
        <dbReference type="SAM" id="MobiDB-lite"/>
    </source>
</evidence>
<proteinExistence type="inferred from homology"/>
<dbReference type="Pfam" id="PF00216">
    <property type="entry name" value="Bac_DNA_binding"/>
    <property type="match status" value="1"/>
</dbReference>